<evidence type="ECO:0000256" key="1">
    <source>
        <dbReference type="SAM" id="MobiDB-lite"/>
    </source>
</evidence>
<feature type="region of interest" description="Disordered" evidence="1">
    <location>
        <begin position="191"/>
        <end position="218"/>
    </location>
</feature>
<evidence type="ECO:0000313" key="3">
    <source>
        <dbReference type="Proteomes" id="UP000605846"/>
    </source>
</evidence>
<feature type="compositionally biased region" description="Acidic residues" evidence="1">
    <location>
        <begin position="191"/>
        <end position="215"/>
    </location>
</feature>
<organism evidence="2 3">
    <name type="scientific">Apophysomyces ossiformis</name>
    <dbReference type="NCBI Taxonomy" id="679940"/>
    <lineage>
        <taxon>Eukaryota</taxon>
        <taxon>Fungi</taxon>
        <taxon>Fungi incertae sedis</taxon>
        <taxon>Mucoromycota</taxon>
        <taxon>Mucoromycotina</taxon>
        <taxon>Mucoromycetes</taxon>
        <taxon>Mucorales</taxon>
        <taxon>Mucorineae</taxon>
        <taxon>Mucoraceae</taxon>
        <taxon>Apophysomyces</taxon>
    </lineage>
</organism>
<dbReference type="SUPFAM" id="SSF53098">
    <property type="entry name" value="Ribonuclease H-like"/>
    <property type="match status" value="1"/>
</dbReference>
<comment type="caution">
    <text evidence="2">The sequence shown here is derived from an EMBL/GenBank/DDBJ whole genome shotgun (WGS) entry which is preliminary data.</text>
</comment>
<dbReference type="AlphaFoldDB" id="A0A8H7BTD8"/>
<gene>
    <name evidence="2" type="ORF">EC973_006433</name>
</gene>
<accession>A0A8H7BTD8</accession>
<dbReference type="Proteomes" id="UP000605846">
    <property type="component" value="Unassembled WGS sequence"/>
</dbReference>
<name>A0A8H7BTD8_9FUNG</name>
<proteinExistence type="predicted"/>
<protein>
    <submittedName>
        <fullName evidence="2">Uncharacterized protein</fullName>
    </submittedName>
</protein>
<dbReference type="Gene3D" id="3.30.420.10">
    <property type="entry name" value="Ribonuclease H-like superfamily/Ribonuclease H"/>
    <property type="match status" value="1"/>
</dbReference>
<dbReference type="OrthoDB" id="3038406at2759"/>
<dbReference type="GO" id="GO:0003676">
    <property type="term" value="F:nucleic acid binding"/>
    <property type="evidence" value="ECO:0007669"/>
    <property type="project" value="InterPro"/>
</dbReference>
<dbReference type="InterPro" id="IPR012337">
    <property type="entry name" value="RNaseH-like_sf"/>
</dbReference>
<keyword evidence="3" id="KW-1185">Reference proteome</keyword>
<dbReference type="InterPro" id="IPR036397">
    <property type="entry name" value="RNaseH_sf"/>
</dbReference>
<reference evidence="2" key="1">
    <citation type="submission" date="2020-01" db="EMBL/GenBank/DDBJ databases">
        <title>Genome Sequencing of Three Apophysomyces-Like Fungal Strains Confirms a Novel Fungal Genus in the Mucoromycota with divergent Burkholderia-like Endosymbiotic Bacteria.</title>
        <authorList>
            <person name="Stajich J.E."/>
            <person name="Macias A.M."/>
            <person name="Carter-House D."/>
            <person name="Lovett B."/>
            <person name="Kasson L.R."/>
            <person name="Berry K."/>
            <person name="Grigoriev I."/>
            <person name="Chang Y."/>
            <person name="Spatafora J."/>
            <person name="Kasson M.T."/>
        </authorList>
    </citation>
    <scope>NUCLEOTIDE SEQUENCE</scope>
    <source>
        <strain evidence="2">NRRL A-21654</strain>
    </source>
</reference>
<evidence type="ECO:0000313" key="2">
    <source>
        <dbReference type="EMBL" id="KAF7728259.1"/>
    </source>
</evidence>
<sequence>MQELASLAKERGFTPTATASLADICARVLRRRLPKEKSVCESNWEGSLSSAQLNYATLYASMSLKLFSRMSTVPAAAQILDNHHGLQPGLPVTLLSDNCIRLVAYDIIFNGRTVTKSRLVIDIERILAPGAVLQLTGGNACDIDAIQLNNYPSKKTYPKSTRRLQWPPLIGMISPIEPDTNLSYALDYDIDDTPSEKAEEDESESESEEFADQELDTSVIDIDNQKLDHSLLDPIFNKA</sequence>
<dbReference type="EMBL" id="JABAYA010000040">
    <property type="protein sequence ID" value="KAF7728259.1"/>
    <property type="molecule type" value="Genomic_DNA"/>
</dbReference>